<dbReference type="RefSeq" id="WP_277864606.1">
    <property type="nucleotide sequence ID" value="NZ_JARRAG010000004.1"/>
</dbReference>
<reference evidence="1 2" key="1">
    <citation type="submission" date="2023-03" db="EMBL/GenBank/DDBJ databases">
        <title>Paludisphaera mucosa sp. nov. a novel planctomycete from northern fen.</title>
        <authorList>
            <person name="Ivanova A."/>
        </authorList>
    </citation>
    <scope>NUCLEOTIDE SEQUENCE [LARGE SCALE GENOMIC DNA]</scope>
    <source>
        <strain evidence="1 2">Pla2</strain>
    </source>
</reference>
<evidence type="ECO:0000313" key="2">
    <source>
        <dbReference type="Proteomes" id="UP001216907"/>
    </source>
</evidence>
<organism evidence="1 2">
    <name type="scientific">Paludisphaera mucosa</name>
    <dbReference type="NCBI Taxonomy" id="3030827"/>
    <lineage>
        <taxon>Bacteria</taxon>
        <taxon>Pseudomonadati</taxon>
        <taxon>Planctomycetota</taxon>
        <taxon>Planctomycetia</taxon>
        <taxon>Isosphaerales</taxon>
        <taxon>Isosphaeraceae</taxon>
        <taxon>Paludisphaera</taxon>
    </lineage>
</organism>
<comment type="caution">
    <text evidence="1">The sequence shown here is derived from an EMBL/GenBank/DDBJ whole genome shotgun (WGS) entry which is preliminary data.</text>
</comment>
<accession>A0ABT6FL30</accession>
<protein>
    <submittedName>
        <fullName evidence="1">Uncharacterized protein</fullName>
    </submittedName>
</protein>
<keyword evidence="2" id="KW-1185">Reference proteome</keyword>
<proteinExistence type="predicted"/>
<dbReference type="EMBL" id="JARRAG010000004">
    <property type="protein sequence ID" value="MDG3008280.1"/>
    <property type="molecule type" value="Genomic_DNA"/>
</dbReference>
<evidence type="ECO:0000313" key="1">
    <source>
        <dbReference type="EMBL" id="MDG3008280.1"/>
    </source>
</evidence>
<sequence length="57" mass="6653">MLTRQCLDRRIAVIGEVADEAGAWGSRRNSRQVGVEWRFTTEDARIKLRHLFPKIIE</sequence>
<dbReference type="Proteomes" id="UP001216907">
    <property type="component" value="Unassembled WGS sequence"/>
</dbReference>
<gene>
    <name evidence="1" type="ORF">PZE19_31315</name>
</gene>
<name>A0ABT6FL30_9BACT</name>